<accession>A0A6L3SQ33</accession>
<keyword evidence="3" id="KW-1185">Reference proteome</keyword>
<organism evidence="2 3">
    <name type="scientific">Methylobacterium soli</name>
    <dbReference type="NCBI Taxonomy" id="553447"/>
    <lineage>
        <taxon>Bacteria</taxon>
        <taxon>Pseudomonadati</taxon>
        <taxon>Pseudomonadota</taxon>
        <taxon>Alphaproteobacteria</taxon>
        <taxon>Hyphomicrobiales</taxon>
        <taxon>Methylobacteriaceae</taxon>
        <taxon>Methylobacterium</taxon>
    </lineage>
</organism>
<feature type="region of interest" description="Disordered" evidence="1">
    <location>
        <begin position="45"/>
        <end position="72"/>
    </location>
</feature>
<evidence type="ECO:0000256" key="1">
    <source>
        <dbReference type="SAM" id="MobiDB-lite"/>
    </source>
</evidence>
<dbReference type="InterPro" id="IPR021327">
    <property type="entry name" value="DUF2934"/>
</dbReference>
<comment type="caution">
    <text evidence="2">The sequence shown here is derived from an EMBL/GenBank/DDBJ whole genome shotgun (WGS) entry which is preliminary data.</text>
</comment>
<name>A0A6L3SQ33_9HYPH</name>
<dbReference type="Proteomes" id="UP000474159">
    <property type="component" value="Unassembled WGS sequence"/>
</dbReference>
<dbReference type="Pfam" id="PF11154">
    <property type="entry name" value="DUF2934"/>
    <property type="match status" value="1"/>
</dbReference>
<dbReference type="OrthoDB" id="9811127at2"/>
<evidence type="ECO:0000313" key="3">
    <source>
        <dbReference type="Proteomes" id="UP000474159"/>
    </source>
</evidence>
<dbReference type="AlphaFoldDB" id="A0A6L3SQ33"/>
<reference evidence="2 3" key="1">
    <citation type="submission" date="2019-09" db="EMBL/GenBank/DDBJ databases">
        <title>YIM 48816 draft genome.</title>
        <authorList>
            <person name="Jiang L."/>
        </authorList>
    </citation>
    <scope>NUCLEOTIDE SEQUENCE [LARGE SCALE GENOMIC DNA]</scope>
    <source>
        <strain evidence="2 3">YIM 48816</strain>
    </source>
</reference>
<dbReference type="RefSeq" id="WP_151004510.1">
    <property type="nucleotide sequence ID" value="NZ_BPQY01000058.1"/>
</dbReference>
<dbReference type="EMBL" id="VZZK01000047">
    <property type="protein sequence ID" value="KAB1072697.1"/>
    <property type="molecule type" value="Genomic_DNA"/>
</dbReference>
<gene>
    <name evidence="2" type="ORF">F6X53_27830</name>
</gene>
<evidence type="ECO:0000313" key="2">
    <source>
        <dbReference type="EMBL" id="KAB1072697.1"/>
    </source>
</evidence>
<sequence length="72" mass="8479">METPPEITFEQIRERAYDLWERNHRPDGLEIEFWLVAERELKAERDKKQAQASADEDDKVSCASSRDDALRS</sequence>
<proteinExistence type="predicted"/>
<protein>
    <submittedName>
        <fullName evidence="2">DUF2934 domain-containing protein</fullName>
    </submittedName>
</protein>